<dbReference type="NCBIfam" id="TIGR04123">
    <property type="entry name" value="P_estr_lig_assc"/>
    <property type="match status" value="1"/>
</dbReference>
<accession>A0A5C6ULP8</accession>
<evidence type="ECO:0000313" key="3">
    <source>
        <dbReference type="Proteomes" id="UP000321129"/>
    </source>
</evidence>
<keyword evidence="2" id="KW-0378">Hydrolase</keyword>
<organism evidence="2 3">
    <name type="scientific">Flavisphingopyxis soli</name>
    <dbReference type="NCBI Taxonomy" id="2601267"/>
    <lineage>
        <taxon>Bacteria</taxon>
        <taxon>Pseudomonadati</taxon>
        <taxon>Pseudomonadota</taxon>
        <taxon>Alphaproteobacteria</taxon>
        <taxon>Sphingomonadales</taxon>
        <taxon>Sphingopyxidaceae</taxon>
        <taxon>Flavisphingopyxis</taxon>
    </lineage>
</organism>
<dbReference type="GO" id="GO:0016787">
    <property type="term" value="F:hydrolase activity"/>
    <property type="evidence" value="ECO:0007669"/>
    <property type="project" value="UniProtKB-KW"/>
</dbReference>
<comment type="caution">
    <text evidence="2">The sequence shown here is derived from an EMBL/GenBank/DDBJ whole genome shotgun (WGS) entry which is preliminary data.</text>
</comment>
<feature type="domain" description="Calcineurin-like phosphoesterase" evidence="1">
    <location>
        <begin position="25"/>
        <end position="119"/>
    </location>
</feature>
<dbReference type="SUPFAM" id="SSF56300">
    <property type="entry name" value="Metallo-dependent phosphatases"/>
    <property type="match status" value="1"/>
</dbReference>
<evidence type="ECO:0000259" key="1">
    <source>
        <dbReference type="Pfam" id="PF00149"/>
    </source>
</evidence>
<keyword evidence="2" id="KW-0255">Endonuclease</keyword>
<name>A0A5C6ULP8_9SPHN</name>
<dbReference type="InterPro" id="IPR029052">
    <property type="entry name" value="Metallo-depent_PP-like"/>
</dbReference>
<dbReference type="GO" id="GO:0016874">
    <property type="term" value="F:ligase activity"/>
    <property type="evidence" value="ECO:0007669"/>
    <property type="project" value="UniProtKB-KW"/>
</dbReference>
<dbReference type="GO" id="GO:0004519">
    <property type="term" value="F:endonuclease activity"/>
    <property type="evidence" value="ECO:0007669"/>
    <property type="project" value="UniProtKB-KW"/>
</dbReference>
<dbReference type="OrthoDB" id="9795838at2"/>
<proteinExistence type="predicted"/>
<reference evidence="2 3" key="1">
    <citation type="submission" date="2019-08" db="EMBL/GenBank/DDBJ databases">
        <title>Sphingorhabdus soil sp. nov., isolated from arctic soil.</title>
        <authorList>
            <person name="Liu Y."/>
        </authorList>
    </citation>
    <scope>NUCLEOTIDE SEQUENCE [LARGE SCALE GENOMIC DNA]</scope>
    <source>
        <strain evidence="2 3">D-2Q-5-6</strain>
    </source>
</reference>
<dbReference type="EC" id="3.1.-.-" evidence="2"/>
<dbReference type="Proteomes" id="UP000321129">
    <property type="component" value="Unassembled WGS sequence"/>
</dbReference>
<dbReference type="PIRSF" id="PIRSF000887">
    <property type="entry name" value="Pesterase_MJ0037"/>
    <property type="match status" value="1"/>
</dbReference>
<keyword evidence="2" id="KW-0436">Ligase</keyword>
<dbReference type="InterPro" id="IPR024173">
    <property type="entry name" value="Pesterase_MJ0037-like"/>
</dbReference>
<dbReference type="RefSeq" id="WP_147121270.1">
    <property type="nucleotide sequence ID" value="NZ_VOPY01000001.1"/>
</dbReference>
<gene>
    <name evidence="2" type="primary">pdeM</name>
    <name evidence="2" type="ORF">FSZ31_01370</name>
</gene>
<protein>
    <submittedName>
        <fullName evidence="2">Ligase-associated DNA damage response endonuclease PdeM</fullName>
        <ecNumber evidence="2">3.1.-.-</ecNumber>
    </submittedName>
</protein>
<keyword evidence="2" id="KW-0540">Nuclease</keyword>
<dbReference type="AlphaFoldDB" id="A0A5C6ULP8"/>
<dbReference type="Gene3D" id="3.60.21.10">
    <property type="match status" value="1"/>
</dbReference>
<keyword evidence="3" id="KW-1185">Reference proteome</keyword>
<dbReference type="InterPro" id="IPR004843">
    <property type="entry name" value="Calcineurin-like_PHP"/>
</dbReference>
<dbReference type="InterPro" id="IPR026336">
    <property type="entry name" value="PdeM-like"/>
</dbReference>
<dbReference type="Pfam" id="PF00149">
    <property type="entry name" value="Metallophos"/>
    <property type="match status" value="1"/>
</dbReference>
<dbReference type="PANTHER" id="PTHR39323">
    <property type="entry name" value="BLR1149 PROTEIN"/>
    <property type="match status" value="1"/>
</dbReference>
<evidence type="ECO:0000313" key="2">
    <source>
        <dbReference type="EMBL" id="TXC73434.1"/>
    </source>
</evidence>
<dbReference type="EMBL" id="VOPY01000001">
    <property type="protein sequence ID" value="TXC73434.1"/>
    <property type="molecule type" value="Genomic_DNA"/>
</dbReference>
<sequence>MVPLSFDGRQWMATREGALFDPVSRTLVVADLHLEKASWYAALGQMLPPYDSFATLSALTYLVDRLDPRALWCLGDNFHDGGGPARLPRHARDLIETLAARLTFNWIVGNHDPALSDAFGGTVHAEGRLEGAALRHIARRDVAGPELSGHFHPKLRLTLRGRRVSRPCFVRAGEKLILPAFGSLTGGMDAFDPAIAVAAGRVSEALIVTDRRLVCFPNAVTEMI</sequence>
<dbReference type="PANTHER" id="PTHR39323:SF1">
    <property type="entry name" value="BLR1149 PROTEIN"/>
    <property type="match status" value="1"/>
</dbReference>